<feature type="region of interest" description="Disordered" evidence="1">
    <location>
        <begin position="172"/>
        <end position="191"/>
    </location>
</feature>
<sequence>MALLASAFLLIGFTACSSDSDASAKSSTTEKDAVDATPAKSGGGADIANAITITAPGMSYDVSGDLRPGVAAITFKNTDDESHMMVVARLNDGVTRDQFEKALESPDESAVNSLLADPQDTGYGTPAELGPGQQSTVITQNLKEGNYATICFFTTDDGTPHFAMGMIGEFKVTGEPSTDERPDSDGTITIDDKAITMPDGFEGKGTFAVENTGAKVHNIQLVKLDDGATIEGYLKAVNETMSNGKSVDNAKGGLLMGGVDVVEPGQMVWLVLDLPAGNYGYLSTEDAQDSPKPPTQIGEFTVS</sequence>
<comment type="caution">
    <text evidence="3">The sequence shown here is derived from an EMBL/GenBank/DDBJ whole genome shotgun (WGS) entry which is preliminary data.</text>
</comment>
<proteinExistence type="predicted"/>
<dbReference type="AlphaFoldDB" id="A0A936NBW7"/>
<dbReference type="EMBL" id="JADJZA010000007">
    <property type="protein sequence ID" value="MBK9297467.1"/>
    <property type="molecule type" value="Genomic_DNA"/>
</dbReference>
<evidence type="ECO:0000313" key="3">
    <source>
        <dbReference type="EMBL" id="MBK9297467.1"/>
    </source>
</evidence>
<evidence type="ECO:0000313" key="4">
    <source>
        <dbReference type="Proteomes" id="UP000727993"/>
    </source>
</evidence>
<evidence type="ECO:0008006" key="5">
    <source>
        <dbReference type="Google" id="ProtNLM"/>
    </source>
</evidence>
<dbReference type="Gene3D" id="2.60.40.420">
    <property type="entry name" value="Cupredoxins - blue copper proteins"/>
    <property type="match status" value="1"/>
</dbReference>
<keyword evidence="2" id="KW-0732">Signal</keyword>
<accession>A0A936NBW7</accession>
<feature type="chain" id="PRO_5038460972" description="DUF4352 domain-containing protein" evidence="2">
    <location>
        <begin position="18"/>
        <end position="303"/>
    </location>
</feature>
<feature type="region of interest" description="Disordered" evidence="1">
    <location>
        <begin position="283"/>
        <end position="303"/>
    </location>
</feature>
<dbReference type="InterPro" id="IPR008972">
    <property type="entry name" value="Cupredoxin"/>
</dbReference>
<organism evidence="3 4">
    <name type="scientific">Candidatus Neomicrothrix subdominans</name>
    <dbReference type="NCBI Taxonomy" id="2954438"/>
    <lineage>
        <taxon>Bacteria</taxon>
        <taxon>Bacillati</taxon>
        <taxon>Actinomycetota</taxon>
        <taxon>Acidimicrobiia</taxon>
        <taxon>Acidimicrobiales</taxon>
        <taxon>Microthrixaceae</taxon>
        <taxon>Candidatus Neomicrothrix</taxon>
    </lineage>
</organism>
<feature type="region of interest" description="Disordered" evidence="1">
    <location>
        <begin position="19"/>
        <end position="41"/>
    </location>
</feature>
<dbReference type="SUPFAM" id="SSF49503">
    <property type="entry name" value="Cupredoxins"/>
    <property type="match status" value="1"/>
</dbReference>
<gene>
    <name evidence="3" type="ORF">IPN02_11675</name>
</gene>
<name>A0A936NBW7_9ACTN</name>
<reference evidence="3 4" key="1">
    <citation type="submission" date="2020-10" db="EMBL/GenBank/DDBJ databases">
        <title>Connecting structure to function with the recovery of over 1000 high-quality activated sludge metagenome-assembled genomes encoding full-length rRNA genes using long-read sequencing.</title>
        <authorList>
            <person name="Singleton C.M."/>
            <person name="Petriglieri F."/>
            <person name="Kristensen J.M."/>
            <person name="Kirkegaard R.H."/>
            <person name="Michaelsen T.Y."/>
            <person name="Andersen M.H."/>
            <person name="Karst S.M."/>
            <person name="Dueholm M.S."/>
            <person name="Nielsen P.H."/>
            <person name="Albertsen M."/>
        </authorList>
    </citation>
    <scope>NUCLEOTIDE SEQUENCE [LARGE SCALE GENOMIC DNA]</scope>
    <source>
        <strain evidence="3">Lyne_18-Q3-R50-59_MAXAC.006</strain>
    </source>
</reference>
<evidence type="ECO:0000256" key="1">
    <source>
        <dbReference type="SAM" id="MobiDB-lite"/>
    </source>
</evidence>
<protein>
    <recommendedName>
        <fullName evidence="5">DUF4352 domain-containing protein</fullName>
    </recommendedName>
</protein>
<feature type="compositionally biased region" description="Basic and acidic residues" evidence="1">
    <location>
        <begin position="178"/>
        <end position="191"/>
    </location>
</feature>
<feature type="signal peptide" evidence="2">
    <location>
        <begin position="1"/>
        <end position="17"/>
    </location>
</feature>
<evidence type="ECO:0000256" key="2">
    <source>
        <dbReference type="SAM" id="SignalP"/>
    </source>
</evidence>
<dbReference type="Proteomes" id="UP000727993">
    <property type="component" value="Unassembled WGS sequence"/>
</dbReference>